<evidence type="ECO:0000256" key="1">
    <source>
        <dbReference type="SAM" id="MobiDB-lite"/>
    </source>
</evidence>
<evidence type="ECO:0000313" key="4">
    <source>
        <dbReference type="Proteomes" id="UP001519460"/>
    </source>
</evidence>
<dbReference type="EMBL" id="JACVVK020000224">
    <property type="protein sequence ID" value="KAK7483613.1"/>
    <property type="molecule type" value="Genomic_DNA"/>
</dbReference>
<protein>
    <submittedName>
        <fullName evidence="3">Uncharacterized protein</fullName>
    </submittedName>
</protein>
<comment type="caution">
    <text evidence="3">The sequence shown here is derived from an EMBL/GenBank/DDBJ whole genome shotgun (WGS) entry which is preliminary data.</text>
</comment>
<feature type="transmembrane region" description="Helical" evidence="2">
    <location>
        <begin position="105"/>
        <end position="130"/>
    </location>
</feature>
<sequence>MTDDVQRSFALNGNLTDNEADIANAAAYRPGSTREEVTDYYNKVAATSGELYEEYLNPQRYRGPAIAAQTVAGFFPENRHSKLILDVAAGTGFVGEEMRHCGNGLCVTAGAMFVVFLFLTLVAGAGGNALDKFLFSAEDGVVSEMPNAGFAGAIVGGVLVVVGIGCCIYQKKKKANGVKSIPKEIDTYGTPNTKAAAEGKGPGMDDEGDIERHEEQRQRLALYLKYLLSKDANDKSKGQAGKQLNLKARPVLD</sequence>
<feature type="transmembrane region" description="Helical" evidence="2">
    <location>
        <begin position="150"/>
        <end position="169"/>
    </location>
</feature>
<dbReference type="Proteomes" id="UP001519460">
    <property type="component" value="Unassembled WGS sequence"/>
</dbReference>
<dbReference type="InterPro" id="IPR029063">
    <property type="entry name" value="SAM-dependent_MTases_sf"/>
</dbReference>
<keyword evidence="4" id="KW-1185">Reference proteome</keyword>
<keyword evidence="2" id="KW-0812">Transmembrane</keyword>
<reference evidence="3 4" key="1">
    <citation type="journal article" date="2023" name="Sci. Data">
        <title>Genome assembly of the Korean intertidal mud-creeper Batillaria attramentaria.</title>
        <authorList>
            <person name="Patra A.K."/>
            <person name="Ho P.T."/>
            <person name="Jun S."/>
            <person name="Lee S.J."/>
            <person name="Kim Y."/>
            <person name="Won Y.J."/>
        </authorList>
    </citation>
    <scope>NUCLEOTIDE SEQUENCE [LARGE SCALE GENOMIC DNA]</scope>
    <source>
        <strain evidence="3">Wonlab-2016</strain>
    </source>
</reference>
<name>A0ABD0K969_9CAEN</name>
<organism evidence="3 4">
    <name type="scientific">Batillaria attramentaria</name>
    <dbReference type="NCBI Taxonomy" id="370345"/>
    <lineage>
        <taxon>Eukaryota</taxon>
        <taxon>Metazoa</taxon>
        <taxon>Spiralia</taxon>
        <taxon>Lophotrochozoa</taxon>
        <taxon>Mollusca</taxon>
        <taxon>Gastropoda</taxon>
        <taxon>Caenogastropoda</taxon>
        <taxon>Sorbeoconcha</taxon>
        <taxon>Cerithioidea</taxon>
        <taxon>Batillariidae</taxon>
        <taxon>Batillaria</taxon>
    </lineage>
</organism>
<evidence type="ECO:0000313" key="3">
    <source>
        <dbReference type="EMBL" id="KAK7483613.1"/>
    </source>
</evidence>
<dbReference type="AlphaFoldDB" id="A0ABD0K969"/>
<gene>
    <name evidence="3" type="ORF">BaRGS_00025166</name>
</gene>
<proteinExistence type="predicted"/>
<feature type="region of interest" description="Disordered" evidence="1">
    <location>
        <begin position="234"/>
        <end position="253"/>
    </location>
</feature>
<keyword evidence="2" id="KW-0472">Membrane</keyword>
<accession>A0ABD0K969</accession>
<keyword evidence="2" id="KW-1133">Transmembrane helix</keyword>
<dbReference type="SUPFAM" id="SSF53335">
    <property type="entry name" value="S-adenosyl-L-methionine-dependent methyltransferases"/>
    <property type="match status" value="1"/>
</dbReference>
<evidence type="ECO:0000256" key="2">
    <source>
        <dbReference type="SAM" id="Phobius"/>
    </source>
</evidence>
<feature type="region of interest" description="Disordered" evidence="1">
    <location>
        <begin position="189"/>
        <end position="209"/>
    </location>
</feature>